<evidence type="ECO:0008006" key="4">
    <source>
        <dbReference type="Google" id="ProtNLM"/>
    </source>
</evidence>
<dbReference type="CDD" id="cd00154">
    <property type="entry name" value="Rab"/>
    <property type="match status" value="1"/>
</dbReference>
<organism evidence="3">
    <name type="scientific">Arion vulgaris</name>
    <dbReference type="NCBI Taxonomy" id="1028688"/>
    <lineage>
        <taxon>Eukaryota</taxon>
        <taxon>Metazoa</taxon>
        <taxon>Spiralia</taxon>
        <taxon>Lophotrochozoa</taxon>
        <taxon>Mollusca</taxon>
        <taxon>Gastropoda</taxon>
        <taxon>Heterobranchia</taxon>
        <taxon>Euthyneura</taxon>
        <taxon>Panpulmonata</taxon>
        <taxon>Eupulmonata</taxon>
        <taxon>Stylommatophora</taxon>
        <taxon>Helicina</taxon>
        <taxon>Arionoidea</taxon>
        <taxon>Arionidae</taxon>
        <taxon>Arion</taxon>
    </lineage>
</organism>
<keyword evidence="2" id="KW-0342">GTP-binding</keyword>
<dbReference type="InterPro" id="IPR027417">
    <property type="entry name" value="P-loop_NTPase"/>
</dbReference>
<dbReference type="InterPro" id="IPR050227">
    <property type="entry name" value="Rab"/>
</dbReference>
<gene>
    <name evidence="3" type="primary">ORF64079</name>
</gene>
<dbReference type="FunFam" id="3.40.50.300:FF:001447">
    <property type="entry name" value="Ras-related protein Rab-1B"/>
    <property type="match status" value="1"/>
</dbReference>
<sequence length="254" mass="28698">MTSTLLQNQILHKTLNPIESKLHVFPEVINVKRTTQFSTRCDVYKSTKYDYVIRVILLGDQGVGKSSLFKALRVHPDAKKIECKCRVPHSTDHLEIEVVTSVGKTALVRLCDTGGQERYRSLTSSYYRGAHGAILVFDLKFQKSLDSVESWLTDLDTFSSASSCTRVLLGSNCTAQDRQVTTQTARRYADSRSLPYMEFDASQFFNVIESLQLIVEKVSQEVTITPTSHYVIKPLPPFLENSQSYERKAVVCLC</sequence>
<dbReference type="AlphaFoldDB" id="A0A0B6ZIX3"/>
<dbReference type="EMBL" id="HACG01020961">
    <property type="protein sequence ID" value="CEK67826.1"/>
    <property type="molecule type" value="Transcribed_RNA"/>
</dbReference>
<dbReference type="PROSITE" id="PS51419">
    <property type="entry name" value="RAB"/>
    <property type="match status" value="1"/>
</dbReference>
<reference evidence="3" key="1">
    <citation type="submission" date="2014-12" db="EMBL/GenBank/DDBJ databases">
        <title>Insight into the proteome of Arion vulgaris.</title>
        <authorList>
            <person name="Aradska J."/>
            <person name="Bulat T."/>
            <person name="Smidak R."/>
            <person name="Sarate P."/>
            <person name="Gangsoo J."/>
            <person name="Sialana F."/>
            <person name="Bilban M."/>
            <person name="Lubec G."/>
        </authorList>
    </citation>
    <scope>NUCLEOTIDE SEQUENCE</scope>
    <source>
        <tissue evidence="3">Skin</tissue>
    </source>
</reference>
<dbReference type="NCBIfam" id="TIGR00231">
    <property type="entry name" value="small_GTP"/>
    <property type="match status" value="1"/>
</dbReference>
<name>A0A0B6ZIX3_9EUPU</name>
<protein>
    <recommendedName>
        <fullName evidence="4">SOCS box domain-containing protein</fullName>
    </recommendedName>
</protein>
<dbReference type="GO" id="GO:0003924">
    <property type="term" value="F:GTPase activity"/>
    <property type="evidence" value="ECO:0007669"/>
    <property type="project" value="InterPro"/>
</dbReference>
<keyword evidence="1" id="KW-0547">Nucleotide-binding</keyword>
<dbReference type="SMART" id="SM00175">
    <property type="entry name" value="RAB"/>
    <property type="match status" value="1"/>
</dbReference>
<evidence type="ECO:0000256" key="1">
    <source>
        <dbReference type="ARBA" id="ARBA00022741"/>
    </source>
</evidence>
<evidence type="ECO:0000313" key="3">
    <source>
        <dbReference type="EMBL" id="CEK67826.1"/>
    </source>
</evidence>
<dbReference type="PANTHER" id="PTHR47977">
    <property type="entry name" value="RAS-RELATED PROTEIN RAB"/>
    <property type="match status" value="1"/>
</dbReference>
<dbReference type="PRINTS" id="PR00449">
    <property type="entry name" value="RASTRNSFRMNG"/>
</dbReference>
<dbReference type="SMART" id="SM00173">
    <property type="entry name" value="RAS"/>
    <property type="match status" value="1"/>
</dbReference>
<dbReference type="SUPFAM" id="SSF52540">
    <property type="entry name" value="P-loop containing nucleoside triphosphate hydrolases"/>
    <property type="match status" value="1"/>
</dbReference>
<dbReference type="InterPro" id="IPR001806">
    <property type="entry name" value="Small_GTPase"/>
</dbReference>
<evidence type="ECO:0000256" key="2">
    <source>
        <dbReference type="ARBA" id="ARBA00023134"/>
    </source>
</evidence>
<dbReference type="GO" id="GO:0005525">
    <property type="term" value="F:GTP binding"/>
    <property type="evidence" value="ECO:0007669"/>
    <property type="project" value="UniProtKB-KW"/>
</dbReference>
<proteinExistence type="predicted"/>
<dbReference type="PROSITE" id="PS51421">
    <property type="entry name" value="RAS"/>
    <property type="match status" value="1"/>
</dbReference>
<accession>A0A0B6ZIX3</accession>
<dbReference type="Gene3D" id="3.40.50.300">
    <property type="entry name" value="P-loop containing nucleotide triphosphate hydrolases"/>
    <property type="match status" value="1"/>
</dbReference>
<dbReference type="Pfam" id="PF00071">
    <property type="entry name" value="Ras"/>
    <property type="match status" value="1"/>
</dbReference>
<dbReference type="InterPro" id="IPR005225">
    <property type="entry name" value="Small_GTP-bd"/>
</dbReference>